<evidence type="ECO:0000256" key="1">
    <source>
        <dbReference type="ARBA" id="ARBA00004211"/>
    </source>
</evidence>
<comment type="caution">
    <text evidence="13">The sequence shown here is derived from an EMBL/GenBank/DDBJ whole genome shotgun (WGS) entry which is preliminary data.</text>
</comment>
<keyword evidence="8 11" id="KW-0472">Membrane</keyword>
<feature type="compositionally biased region" description="Polar residues" evidence="10">
    <location>
        <begin position="216"/>
        <end position="230"/>
    </location>
</feature>
<reference evidence="13" key="2">
    <citation type="journal article" date="2022" name="Proc. Natl. Acad. Sci. U.S.A.">
        <title>Diploid-dominant life cycles characterize the early evolution of Fungi.</title>
        <authorList>
            <person name="Amses K.R."/>
            <person name="Simmons D.R."/>
            <person name="Longcore J.E."/>
            <person name="Mondo S.J."/>
            <person name="Seto K."/>
            <person name="Jeronimo G.H."/>
            <person name="Bonds A.E."/>
            <person name="Quandt C.A."/>
            <person name="Davis W.J."/>
            <person name="Chang Y."/>
            <person name="Federici B.A."/>
            <person name="Kuo A."/>
            <person name="LaButti K."/>
            <person name="Pangilinan J."/>
            <person name="Andreopoulos W."/>
            <person name="Tritt A."/>
            <person name="Riley R."/>
            <person name="Hundley H."/>
            <person name="Johnson J."/>
            <person name="Lipzen A."/>
            <person name="Barry K."/>
            <person name="Lang B.F."/>
            <person name="Cuomo C.A."/>
            <person name="Buchler N.E."/>
            <person name="Grigoriev I.V."/>
            <person name="Spatafora J.W."/>
            <person name="Stajich J.E."/>
            <person name="James T.Y."/>
        </authorList>
    </citation>
    <scope>NUCLEOTIDE SEQUENCE</scope>
    <source>
        <strain evidence="13">AG</strain>
    </source>
</reference>
<feature type="compositionally biased region" description="Basic and acidic residues" evidence="10">
    <location>
        <begin position="19"/>
        <end position="30"/>
    </location>
</feature>
<evidence type="ECO:0000256" key="6">
    <source>
        <dbReference type="ARBA" id="ARBA00022989"/>
    </source>
</evidence>
<accession>A0AAD5E6K0</accession>
<comment type="similarity">
    <text evidence="2">Belongs to the syntaxin family.</text>
</comment>
<dbReference type="RefSeq" id="XP_051442230.1">
    <property type="nucleotide sequence ID" value="XM_051590939.1"/>
</dbReference>
<dbReference type="PANTHER" id="PTHR15959:SF0">
    <property type="entry name" value="SYNTAXIN-18"/>
    <property type="match status" value="1"/>
</dbReference>
<keyword evidence="5" id="KW-0653">Protein transport</keyword>
<evidence type="ECO:0000256" key="5">
    <source>
        <dbReference type="ARBA" id="ARBA00022927"/>
    </source>
</evidence>
<evidence type="ECO:0000256" key="4">
    <source>
        <dbReference type="ARBA" id="ARBA00022692"/>
    </source>
</evidence>
<keyword evidence="14" id="KW-1185">Reference proteome</keyword>
<evidence type="ECO:0000256" key="10">
    <source>
        <dbReference type="SAM" id="MobiDB-lite"/>
    </source>
</evidence>
<dbReference type="InterPro" id="IPR019529">
    <property type="entry name" value="Syntaxin-18_N"/>
</dbReference>
<evidence type="ECO:0000256" key="8">
    <source>
        <dbReference type="ARBA" id="ARBA00023136"/>
    </source>
</evidence>
<dbReference type="GeneID" id="75916282"/>
<dbReference type="GO" id="GO:0005783">
    <property type="term" value="C:endoplasmic reticulum"/>
    <property type="evidence" value="ECO:0007669"/>
    <property type="project" value="TreeGrafter"/>
</dbReference>
<dbReference type="GO" id="GO:0031201">
    <property type="term" value="C:SNARE complex"/>
    <property type="evidence" value="ECO:0007669"/>
    <property type="project" value="TreeGrafter"/>
</dbReference>
<evidence type="ECO:0000256" key="9">
    <source>
        <dbReference type="SAM" id="Coils"/>
    </source>
</evidence>
<dbReference type="FunFam" id="1.20.5.110:FF:000069">
    <property type="entry name" value="Related to syntaxin 18"/>
    <property type="match status" value="1"/>
</dbReference>
<gene>
    <name evidence="13" type="ORF">K450DRAFT_252815</name>
</gene>
<name>A0AAD5E6K0_UMBRA</name>
<feature type="region of interest" description="Disordered" evidence="10">
    <location>
        <begin position="11"/>
        <end position="30"/>
    </location>
</feature>
<dbReference type="GO" id="GO:0006890">
    <property type="term" value="P:retrograde vesicle-mediated transport, Golgi to endoplasmic reticulum"/>
    <property type="evidence" value="ECO:0007669"/>
    <property type="project" value="TreeGrafter"/>
</dbReference>
<organism evidence="13 14">
    <name type="scientific">Umbelopsis ramanniana AG</name>
    <dbReference type="NCBI Taxonomy" id="1314678"/>
    <lineage>
        <taxon>Eukaryota</taxon>
        <taxon>Fungi</taxon>
        <taxon>Fungi incertae sedis</taxon>
        <taxon>Mucoromycota</taxon>
        <taxon>Mucoromycotina</taxon>
        <taxon>Umbelopsidomycetes</taxon>
        <taxon>Umbelopsidales</taxon>
        <taxon>Umbelopsidaceae</taxon>
        <taxon>Umbelopsis</taxon>
    </lineage>
</organism>
<feature type="region of interest" description="Disordered" evidence="10">
    <location>
        <begin position="216"/>
        <end position="240"/>
    </location>
</feature>
<dbReference type="GO" id="GO:0015031">
    <property type="term" value="P:protein transport"/>
    <property type="evidence" value="ECO:0007669"/>
    <property type="project" value="UniProtKB-KW"/>
</dbReference>
<evidence type="ECO:0000256" key="3">
    <source>
        <dbReference type="ARBA" id="ARBA00022448"/>
    </source>
</evidence>
<reference evidence="13" key="1">
    <citation type="submission" date="2021-06" db="EMBL/GenBank/DDBJ databases">
        <authorList>
            <consortium name="DOE Joint Genome Institute"/>
            <person name="Mondo S.J."/>
            <person name="Amses K.R."/>
            <person name="Simmons D.R."/>
            <person name="Longcore J.E."/>
            <person name="Seto K."/>
            <person name="Alves G.H."/>
            <person name="Bonds A.E."/>
            <person name="Quandt C.A."/>
            <person name="Davis W.J."/>
            <person name="Chang Y."/>
            <person name="Letcher P.M."/>
            <person name="Powell M.J."/>
            <person name="Kuo A."/>
            <person name="Labutti K."/>
            <person name="Pangilinan J."/>
            <person name="Andreopoulos W."/>
            <person name="Tritt A."/>
            <person name="Riley R."/>
            <person name="Hundley H."/>
            <person name="Johnson J."/>
            <person name="Lipzen A."/>
            <person name="Barry K."/>
            <person name="Berbee M.L."/>
            <person name="Buchler N.E."/>
            <person name="Grigoriev I.V."/>
            <person name="Spatafora J.W."/>
            <person name="Stajich J.E."/>
            <person name="James T.Y."/>
        </authorList>
    </citation>
    <scope>NUCLEOTIDE SEQUENCE</scope>
    <source>
        <strain evidence="13">AG</strain>
    </source>
</reference>
<evidence type="ECO:0000256" key="11">
    <source>
        <dbReference type="SAM" id="Phobius"/>
    </source>
</evidence>
<keyword evidence="3" id="KW-0813">Transport</keyword>
<dbReference type="Pfam" id="PF10496">
    <property type="entry name" value="Syntaxin-18_N"/>
    <property type="match status" value="1"/>
</dbReference>
<feature type="transmembrane region" description="Helical" evidence="11">
    <location>
        <begin position="368"/>
        <end position="386"/>
    </location>
</feature>
<keyword evidence="4 11" id="KW-0812">Transmembrane</keyword>
<dbReference type="EMBL" id="MU620943">
    <property type="protein sequence ID" value="KAI8577226.1"/>
    <property type="molecule type" value="Genomic_DNA"/>
</dbReference>
<dbReference type="PANTHER" id="PTHR15959">
    <property type="entry name" value="SYNTAXIN-18"/>
    <property type="match status" value="1"/>
</dbReference>
<protein>
    <recommendedName>
        <fullName evidence="12">SNARE-complex protein Syntaxin-18 N-terminal domain-containing protein</fullName>
    </recommendedName>
</protein>
<dbReference type="Gene3D" id="1.20.5.110">
    <property type="match status" value="1"/>
</dbReference>
<evidence type="ECO:0000259" key="12">
    <source>
        <dbReference type="Pfam" id="PF10496"/>
    </source>
</evidence>
<dbReference type="Proteomes" id="UP001206595">
    <property type="component" value="Unassembled WGS sequence"/>
</dbReference>
<sequence length="387" mass="44250">MPDLTTDFRAIANGLPKPPESKNENRREPSFDPFMKEAYRIEQHIISLKEFLLITRKAYLRNEAPKRKQGNHHTKPIAAQIPARAQFEGSLFSAFPRVITQLTDKERDEIDFQAKMIIRRCMDRVKDLEDAEKMRQDAVKAQSAKQLSRFFSNILASTETARSDDLLAVHRSGVVWLLNKRLMEVSQLQKNQQETRLMKAVEKSENQLHMSSLPPTRFIANQSQKPTKSTIPMDRNSANGGVESRFQQLFNDGAAEPKPSVQTSIDPWEADTGNAFEDQLSQDQLQMLERENDAMLSEMENTLNQVRDAEKALLEISTLQSQLTSHLAVQTAQTDQLYAEAIATTDRVEQGNQQLVRARERNRGTRKMILAFLIGASFVLLFLDWYD</sequence>
<proteinExistence type="inferred from homology"/>
<evidence type="ECO:0000256" key="2">
    <source>
        <dbReference type="ARBA" id="ARBA00009063"/>
    </source>
</evidence>
<feature type="domain" description="SNARE-complex protein Syntaxin-18 N-terminal" evidence="12">
    <location>
        <begin position="3"/>
        <end position="62"/>
    </location>
</feature>
<evidence type="ECO:0000256" key="7">
    <source>
        <dbReference type="ARBA" id="ARBA00023054"/>
    </source>
</evidence>
<feature type="coiled-coil region" evidence="9">
    <location>
        <begin position="285"/>
        <end position="312"/>
    </location>
</feature>
<keyword evidence="7 9" id="KW-0175">Coiled coil</keyword>
<keyword evidence="6 11" id="KW-1133">Transmembrane helix</keyword>
<evidence type="ECO:0000313" key="13">
    <source>
        <dbReference type="EMBL" id="KAI8577226.1"/>
    </source>
</evidence>
<comment type="subcellular location">
    <subcellularLocation>
        <location evidence="1">Membrane</location>
        <topology evidence="1">Single-pass type IV membrane protein</topology>
    </subcellularLocation>
</comment>
<evidence type="ECO:0000313" key="14">
    <source>
        <dbReference type="Proteomes" id="UP001206595"/>
    </source>
</evidence>
<dbReference type="AlphaFoldDB" id="A0AAD5E6K0"/>